<dbReference type="SUPFAM" id="SSF55785">
    <property type="entry name" value="PYP-like sensor domain (PAS domain)"/>
    <property type="match status" value="1"/>
</dbReference>
<dbReference type="GO" id="GO:0006355">
    <property type="term" value="P:regulation of DNA-templated transcription"/>
    <property type="evidence" value="ECO:0007669"/>
    <property type="project" value="InterPro"/>
</dbReference>
<dbReference type="OrthoDB" id="9812260at2"/>
<dbReference type="GO" id="GO:0052621">
    <property type="term" value="F:diguanylate cyclase activity"/>
    <property type="evidence" value="ECO:0007669"/>
    <property type="project" value="TreeGrafter"/>
</dbReference>
<dbReference type="SUPFAM" id="SSF55073">
    <property type="entry name" value="Nucleotide cyclase"/>
    <property type="match status" value="1"/>
</dbReference>
<dbReference type="PANTHER" id="PTHR45138">
    <property type="entry name" value="REGULATORY COMPONENTS OF SENSORY TRANSDUCTION SYSTEM"/>
    <property type="match status" value="1"/>
</dbReference>
<dbReference type="GO" id="GO:1902201">
    <property type="term" value="P:negative regulation of bacterial-type flagellum-dependent cell motility"/>
    <property type="evidence" value="ECO:0007669"/>
    <property type="project" value="TreeGrafter"/>
</dbReference>
<dbReference type="PROSITE" id="PS50112">
    <property type="entry name" value="PAS"/>
    <property type="match status" value="1"/>
</dbReference>
<organism evidence="1 2">
    <name type="scientific">Aequoribacter fuscus</name>
    <dbReference type="NCBI Taxonomy" id="2518989"/>
    <lineage>
        <taxon>Bacteria</taxon>
        <taxon>Pseudomonadati</taxon>
        <taxon>Pseudomonadota</taxon>
        <taxon>Gammaproteobacteria</taxon>
        <taxon>Cellvibrionales</taxon>
        <taxon>Halieaceae</taxon>
        <taxon>Aequoribacter</taxon>
    </lineage>
</organism>
<dbReference type="InterPro" id="IPR013767">
    <property type="entry name" value="PAS_fold"/>
</dbReference>
<dbReference type="NCBIfam" id="TIGR00254">
    <property type="entry name" value="GGDEF"/>
    <property type="match status" value="1"/>
</dbReference>
<sequence length="452" mass="49949">MQNPSFHRAVLDASRSVTLVIGIDGSVMFASRGVQDMLGYPSTWAEGRNILDYIHPEDVSRVVESLALADDNREIRYIPMTLRIRDNEENWVEIDIVSSNRLSDPEISGIIVNIQTAECRPAYSDPITAMAKNESHARVMQLIAQGVGRGGHVRRPSFFVPTDAAADAELICSMPDHPISEHFKPEIFKLFVAEPIDKADVSEAGELLSVNRSELPVSTLKLMDRWDIAGIRFGAIAPNDTPHEVTHYLVSLDYALPETLWMDGIWSPTGVQQWQELMQYAGIALSHERNRIKLQRAASRDTLTDLFNRSEFVKELTRQNLGAKGSGILFIDLDDFKAINDQYGHNVGDIALVTIAQNIQEALPEHGVACRMGGDEFVIVTPSSIDAKALAQSLIASCAQPFTTDPEPLTVSASIGVAQIRENETLEQAIQRADIALLQAKQEGKHRLVSCD</sequence>
<dbReference type="SMART" id="SM00091">
    <property type="entry name" value="PAS"/>
    <property type="match status" value="1"/>
</dbReference>
<dbReference type="NCBIfam" id="TIGR00229">
    <property type="entry name" value="sensory_box"/>
    <property type="match status" value="1"/>
</dbReference>
<dbReference type="GO" id="GO:0005886">
    <property type="term" value="C:plasma membrane"/>
    <property type="evidence" value="ECO:0007669"/>
    <property type="project" value="TreeGrafter"/>
</dbReference>
<keyword evidence="2" id="KW-1185">Reference proteome</keyword>
<dbReference type="PANTHER" id="PTHR45138:SF24">
    <property type="entry name" value="DIGUANYLATE CYCLASE DGCC-RELATED"/>
    <property type="match status" value="1"/>
</dbReference>
<dbReference type="Gene3D" id="3.30.450.20">
    <property type="entry name" value="PAS domain"/>
    <property type="match status" value="1"/>
</dbReference>
<dbReference type="EMBL" id="AEIG01000041">
    <property type="protein sequence ID" value="EGG29602.1"/>
    <property type="molecule type" value="Genomic_DNA"/>
</dbReference>
<dbReference type="InterPro" id="IPR043128">
    <property type="entry name" value="Rev_trsase/Diguanyl_cyclase"/>
</dbReference>
<dbReference type="Pfam" id="PF00989">
    <property type="entry name" value="PAS"/>
    <property type="match status" value="1"/>
</dbReference>
<accession>F3L239</accession>
<dbReference type="CDD" id="cd00130">
    <property type="entry name" value="PAS"/>
    <property type="match status" value="1"/>
</dbReference>
<evidence type="ECO:0000313" key="1">
    <source>
        <dbReference type="EMBL" id="EGG29602.1"/>
    </source>
</evidence>
<gene>
    <name evidence="1" type="ORF">IMCC3088_1606</name>
</gene>
<dbReference type="InterPro" id="IPR035965">
    <property type="entry name" value="PAS-like_dom_sf"/>
</dbReference>
<dbReference type="InterPro" id="IPR029787">
    <property type="entry name" value="Nucleotide_cyclase"/>
</dbReference>
<dbReference type="GO" id="GO:0043709">
    <property type="term" value="P:cell adhesion involved in single-species biofilm formation"/>
    <property type="evidence" value="ECO:0007669"/>
    <property type="project" value="TreeGrafter"/>
</dbReference>
<dbReference type="Pfam" id="PF00990">
    <property type="entry name" value="GGDEF"/>
    <property type="match status" value="1"/>
</dbReference>
<dbReference type="AlphaFoldDB" id="F3L239"/>
<proteinExistence type="predicted"/>
<evidence type="ECO:0000313" key="2">
    <source>
        <dbReference type="Proteomes" id="UP000005615"/>
    </source>
</evidence>
<dbReference type="PROSITE" id="PS50887">
    <property type="entry name" value="GGDEF"/>
    <property type="match status" value="1"/>
</dbReference>
<dbReference type="InterPro" id="IPR000014">
    <property type="entry name" value="PAS"/>
</dbReference>
<dbReference type="CDD" id="cd01949">
    <property type="entry name" value="GGDEF"/>
    <property type="match status" value="1"/>
</dbReference>
<dbReference type="STRING" id="2518989.IMCC3088_1606"/>
<reference evidence="1 2" key="1">
    <citation type="journal article" date="2011" name="J. Bacteriol.">
        <title>Genome sequence of strain IMCC3088, a proteorhodopsin-containing marine bacterium belonging to the OM60/NOR5 clade.</title>
        <authorList>
            <person name="Jang Y."/>
            <person name="Oh H.M."/>
            <person name="Kang I."/>
            <person name="Lee K."/>
            <person name="Yang S.J."/>
            <person name="Cho J.C."/>
        </authorList>
    </citation>
    <scope>NUCLEOTIDE SEQUENCE [LARGE SCALE GENOMIC DNA]</scope>
    <source>
        <strain evidence="1 2">IMCC3088</strain>
    </source>
</reference>
<protein>
    <submittedName>
        <fullName evidence="1">GGDEF/PAS/PAC-domain containing protein</fullName>
    </submittedName>
</protein>
<dbReference type="SMART" id="SM00267">
    <property type="entry name" value="GGDEF"/>
    <property type="match status" value="1"/>
</dbReference>
<dbReference type="Gene3D" id="3.30.70.270">
    <property type="match status" value="1"/>
</dbReference>
<comment type="caution">
    <text evidence="1">The sequence shown here is derived from an EMBL/GenBank/DDBJ whole genome shotgun (WGS) entry which is preliminary data.</text>
</comment>
<name>F3L239_9GAMM</name>
<dbReference type="InterPro" id="IPR000160">
    <property type="entry name" value="GGDEF_dom"/>
</dbReference>
<dbReference type="Proteomes" id="UP000005615">
    <property type="component" value="Unassembled WGS sequence"/>
</dbReference>
<dbReference type="eggNOG" id="COG2199">
    <property type="taxonomic scope" value="Bacteria"/>
</dbReference>
<dbReference type="InterPro" id="IPR050469">
    <property type="entry name" value="Diguanylate_Cyclase"/>
</dbReference>
<dbReference type="RefSeq" id="WP_009575836.1">
    <property type="nucleotide sequence ID" value="NZ_AEIG01000041.1"/>
</dbReference>